<proteinExistence type="predicted"/>
<evidence type="ECO:0008006" key="3">
    <source>
        <dbReference type="Google" id="ProtNLM"/>
    </source>
</evidence>
<evidence type="ECO:0000313" key="2">
    <source>
        <dbReference type="Proteomes" id="UP001596297"/>
    </source>
</evidence>
<dbReference type="Proteomes" id="UP001596297">
    <property type="component" value="Unassembled WGS sequence"/>
</dbReference>
<dbReference type="RefSeq" id="WP_380083129.1">
    <property type="nucleotide sequence ID" value="NZ_JBHSWD010000001.1"/>
</dbReference>
<gene>
    <name evidence="1" type="ORF">ACFP81_08945</name>
</gene>
<protein>
    <recommendedName>
        <fullName evidence="3">DUF4900 domain-containing protein</fullName>
    </recommendedName>
</protein>
<comment type="caution">
    <text evidence="1">The sequence shown here is derived from an EMBL/GenBank/DDBJ whole genome shotgun (WGS) entry which is preliminary data.</text>
</comment>
<evidence type="ECO:0000313" key="1">
    <source>
        <dbReference type="EMBL" id="MFC6592116.1"/>
    </source>
</evidence>
<keyword evidence="2" id="KW-1185">Reference proteome</keyword>
<name>A0ABW1YDE3_9DEIO</name>
<reference evidence="2" key="1">
    <citation type="journal article" date="2019" name="Int. J. Syst. Evol. Microbiol.">
        <title>The Global Catalogue of Microorganisms (GCM) 10K type strain sequencing project: providing services to taxonomists for standard genome sequencing and annotation.</title>
        <authorList>
            <consortium name="The Broad Institute Genomics Platform"/>
            <consortium name="The Broad Institute Genome Sequencing Center for Infectious Disease"/>
            <person name="Wu L."/>
            <person name="Ma J."/>
        </authorList>
    </citation>
    <scope>NUCLEOTIDE SEQUENCE [LARGE SCALE GENOMIC DNA]</scope>
    <source>
        <strain evidence="2">CGMCC 1.15772</strain>
    </source>
</reference>
<accession>A0ABW1YDE3</accession>
<sequence length="746" mass="80594">MIIVVLFTLLLLAGILLATTQLSMSSMESTADQGATLQAQYTAESNLNRTRSVLKDVQYLLSVQPVTISGTSQPGLVIPRGTTAQQMEVYASNFCGQPTSGTVWTATTEFALRGSTGDPDKAYPNARVCTVNEGTNVAGRYAILADFVAPNAYNVLPARERPTNLSDRAARLAFWNDVMGNRANRLTTQDSRFRLKPSRVVKLSPAKYRFYIELDSAAAQGQKANSQRVLLSRASQEQGQWWFDIELPSFLNDVLFTNHHRTEDQTAVAPNINFIDGQVFNGSVHTNEKFLFASGNVNTRFMDSVTSAGCVSFSTLSDGTTDCVRRPGVSVNGTIYTPTGSKRQINQAVLGLIPGVQFDLENLDGEPPVPDFAAAYRPMPTNANDQRAAGNGVDAAGNPLPEGRGIVVPATSPGVEILAGDAAGNPLTSYNARSGRWAEPSPVYQYIRLYKTQSQTTYDVTRRVAAWTRDAYGRVIPTSTWYNTPTANRGGSSYDGYWVNPSAGVSSTFDGSAVEQYRVDKDGNLFRLVSGSWVNQNRKFNGMIFGDTITRLVGPKRIPSTVNPTTGSPTVDEAPPALASFSKITVAADNEISIGSDLTMSDTPCAYNTKLNDTCTKDPQNVLGIFSQNGNVSITKEAPNNLNIHAMMMSSEGKVHVVGYNTGSPRGDVYLTGGIVENWYGAFGTFSGTTPTSGYGRQFEYDQRLKEGISPPYFPVSPIWQATDATAAMQGLGNVLTRNASAGDFK</sequence>
<dbReference type="EMBL" id="JBHSWD010000001">
    <property type="protein sequence ID" value="MFC6592116.1"/>
    <property type="molecule type" value="Genomic_DNA"/>
</dbReference>
<organism evidence="1 2">
    <name type="scientific">Deinococcus lacus</name>
    <dbReference type="NCBI Taxonomy" id="392561"/>
    <lineage>
        <taxon>Bacteria</taxon>
        <taxon>Thermotogati</taxon>
        <taxon>Deinococcota</taxon>
        <taxon>Deinococci</taxon>
        <taxon>Deinococcales</taxon>
        <taxon>Deinococcaceae</taxon>
        <taxon>Deinococcus</taxon>
    </lineage>
</organism>